<feature type="compositionally biased region" description="Basic residues" evidence="7">
    <location>
        <begin position="399"/>
        <end position="416"/>
    </location>
</feature>
<keyword evidence="3 5" id="KW-0347">Helicase</keyword>
<feature type="domain" description="Helicase C-terminal" evidence="9">
    <location>
        <begin position="231"/>
        <end position="383"/>
    </location>
</feature>
<comment type="similarity">
    <text evidence="5">Belongs to the DEAD box helicase family. SrmB subfamily.</text>
</comment>
<dbReference type="EMBL" id="JAUOQI010000002">
    <property type="protein sequence ID" value="MDO6576278.1"/>
    <property type="molecule type" value="Genomic_DNA"/>
</dbReference>
<evidence type="ECO:0000259" key="8">
    <source>
        <dbReference type="PROSITE" id="PS51192"/>
    </source>
</evidence>
<evidence type="ECO:0000313" key="11">
    <source>
        <dbReference type="EMBL" id="MDO6576278.1"/>
    </source>
</evidence>
<evidence type="ECO:0000256" key="6">
    <source>
        <dbReference type="PROSITE-ProRule" id="PRU00552"/>
    </source>
</evidence>
<comment type="function">
    <text evidence="5">DEAD-box RNA helicase involved in the assembly of the 50S ribosomal subunit at low temperature. Exhibits RNA-stimulated ATP hydrolysis and RNA unwinding activity.</text>
</comment>
<dbReference type="Gene3D" id="3.40.50.300">
    <property type="entry name" value="P-loop containing nucleotide triphosphate hydrolases"/>
    <property type="match status" value="2"/>
</dbReference>
<evidence type="ECO:0000313" key="12">
    <source>
        <dbReference type="Proteomes" id="UP001170717"/>
    </source>
</evidence>
<dbReference type="PROSITE" id="PS51194">
    <property type="entry name" value="HELICASE_CTER"/>
    <property type="match status" value="1"/>
</dbReference>
<dbReference type="InterPro" id="IPR044742">
    <property type="entry name" value="DEAD/DEAH_RhlB"/>
</dbReference>
<evidence type="ECO:0000259" key="10">
    <source>
        <dbReference type="PROSITE" id="PS51195"/>
    </source>
</evidence>
<dbReference type="InterPro" id="IPR050079">
    <property type="entry name" value="DEAD_box_RNA_helicase"/>
</dbReference>
<dbReference type="GO" id="GO:0000027">
    <property type="term" value="P:ribosomal large subunit assembly"/>
    <property type="evidence" value="ECO:0007669"/>
    <property type="project" value="UniProtKB-UniRule"/>
</dbReference>
<evidence type="ECO:0000256" key="1">
    <source>
        <dbReference type="ARBA" id="ARBA00022741"/>
    </source>
</evidence>
<dbReference type="GO" id="GO:0005524">
    <property type="term" value="F:ATP binding"/>
    <property type="evidence" value="ECO:0007669"/>
    <property type="project" value="UniProtKB-UniRule"/>
</dbReference>
<dbReference type="RefSeq" id="WP_061997224.1">
    <property type="nucleotide sequence ID" value="NZ_CAXIBE010000073.1"/>
</dbReference>
<dbReference type="HAMAP" id="MF_00967">
    <property type="entry name" value="DEAD_helicase_SrmB"/>
    <property type="match status" value="1"/>
</dbReference>
<dbReference type="InterPro" id="IPR027417">
    <property type="entry name" value="P-loop_NTPase"/>
</dbReference>
<dbReference type="InterPro" id="IPR014001">
    <property type="entry name" value="Helicase_ATP-bd"/>
</dbReference>
<keyword evidence="1 5" id="KW-0547">Nucleotide-binding</keyword>
<feature type="domain" description="DEAD-box RNA helicase Q" evidence="10">
    <location>
        <begin position="1"/>
        <end position="29"/>
    </location>
</feature>
<dbReference type="InterPro" id="IPR001650">
    <property type="entry name" value="Helicase_C-like"/>
</dbReference>
<evidence type="ECO:0000256" key="4">
    <source>
        <dbReference type="ARBA" id="ARBA00022840"/>
    </source>
</evidence>
<dbReference type="Proteomes" id="UP001170717">
    <property type="component" value="Unassembled WGS sequence"/>
</dbReference>
<dbReference type="InterPro" id="IPR000629">
    <property type="entry name" value="RNA-helicase_DEAD-box_CS"/>
</dbReference>
<dbReference type="GO" id="GO:0016787">
    <property type="term" value="F:hydrolase activity"/>
    <property type="evidence" value="ECO:0007669"/>
    <property type="project" value="UniProtKB-KW"/>
</dbReference>
<dbReference type="CDD" id="cd00268">
    <property type="entry name" value="DEADc"/>
    <property type="match status" value="1"/>
</dbReference>
<evidence type="ECO:0000256" key="5">
    <source>
        <dbReference type="HAMAP-Rule" id="MF_00967"/>
    </source>
</evidence>
<dbReference type="InterPro" id="IPR028621">
    <property type="entry name" value="DEAD_helicase_SrmB"/>
</dbReference>
<dbReference type="InterPro" id="IPR011545">
    <property type="entry name" value="DEAD/DEAH_box_helicase_dom"/>
</dbReference>
<evidence type="ECO:0000256" key="3">
    <source>
        <dbReference type="ARBA" id="ARBA00022806"/>
    </source>
</evidence>
<dbReference type="AlphaFoldDB" id="A0AAW7Z1C1"/>
<comment type="subunit">
    <text evidence="5">Interacts with the 50S ribosomal subunit.</text>
</comment>
<evidence type="ECO:0000259" key="9">
    <source>
        <dbReference type="PROSITE" id="PS51194"/>
    </source>
</evidence>
<dbReference type="PROSITE" id="PS51195">
    <property type="entry name" value="Q_MOTIF"/>
    <property type="match status" value="1"/>
</dbReference>
<sequence length="416" mass="46639">MTFEDLELDEELCHAVADMGYESPTSVQSLVIPHAMDGRDILASAPTGTGKTAAFLLPVCQFLLDYPRKQPGSTRILILTPTRELALQVYEQAIELTKHTDIVSGVITGGINYGTDRETLSQSIDILVATPGRLFEHIQNEMADCRDIECLILDEADRMLDMGFRTIVNQIASEARWRKQNMLFSATLEGGGVSQFANDILQNPEVIEAFPSRKEKNKIHQWYHLADDLNHKKALLVHILKEQATTTVVFVKTRERLQMLKDYLASQDIMVCWLQGEMPQDKRMAALTRFKSGEVPVLLATDVAARGIDVPEVSHVINFDMPRKADVYVHRIGRTGRAGAKGTAISLIEAHDFEFISKAARYTEEPIKARVIAELRPQNKAPKIGPRKKKLTAKDKAKAKSKAKPKNKTKVRTKKR</sequence>
<dbReference type="NCBIfam" id="NF008394">
    <property type="entry name" value="PRK11192.1"/>
    <property type="match status" value="1"/>
</dbReference>
<feature type="domain" description="Helicase ATP-binding" evidence="8">
    <location>
        <begin position="32"/>
        <end position="206"/>
    </location>
</feature>
<feature type="short sequence motif" description="Q motif" evidence="6">
    <location>
        <begin position="1"/>
        <end position="29"/>
    </location>
</feature>
<evidence type="ECO:0000256" key="7">
    <source>
        <dbReference type="SAM" id="MobiDB-lite"/>
    </source>
</evidence>
<protein>
    <recommendedName>
        <fullName evidence="5">ATP-dependent RNA helicase SrmB</fullName>
        <ecNumber evidence="5">3.6.4.13</ecNumber>
    </recommendedName>
</protein>
<keyword evidence="2 5" id="KW-0378">Hydrolase</keyword>
<comment type="subcellular location">
    <subcellularLocation>
        <location evidence="5">Cytoplasm</location>
    </subcellularLocation>
</comment>
<dbReference type="SMART" id="SM00487">
    <property type="entry name" value="DEXDc"/>
    <property type="match status" value="1"/>
</dbReference>
<dbReference type="PANTHER" id="PTHR47959:SF3">
    <property type="entry name" value="ATP-DEPENDENT RNA HELICASE SRMB"/>
    <property type="match status" value="1"/>
</dbReference>
<dbReference type="PROSITE" id="PS00039">
    <property type="entry name" value="DEAD_ATP_HELICASE"/>
    <property type="match status" value="1"/>
</dbReference>
<dbReference type="Pfam" id="PF00270">
    <property type="entry name" value="DEAD"/>
    <property type="match status" value="1"/>
</dbReference>
<dbReference type="EC" id="3.6.4.13" evidence="5"/>
<name>A0AAW7Z1C1_9ALTE</name>
<comment type="catalytic activity">
    <reaction evidence="5">
        <text>ATP + H2O = ADP + phosphate + H(+)</text>
        <dbReference type="Rhea" id="RHEA:13065"/>
        <dbReference type="ChEBI" id="CHEBI:15377"/>
        <dbReference type="ChEBI" id="CHEBI:15378"/>
        <dbReference type="ChEBI" id="CHEBI:30616"/>
        <dbReference type="ChEBI" id="CHEBI:43474"/>
        <dbReference type="ChEBI" id="CHEBI:456216"/>
        <dbReference type="EC" id="3.6.4.13"/>
    </reaction>
</comment>
<keyword evidence="5" id="KW-0963">Cytoplasm</keyword>
<comment type="caution">
    <text evidence="11">The sequence shown here is derived from an EMBL/GenBank/DDBJ whole genome shotgun (WGS) entry which is preliminary data.</text>
</comment>
<gene>
    <name evidence="5 11" type="primary">srmB</name>
    <name evidence="11" type="ORF">Q4527_02700</name>
</gene>
<dbReference type="SUPFAM" id="SSF52540">
    <property type="entry name" value="P-loop containing nucleoside triphosphate hydrolases"/>
    <property type="match status" value="1"/>
</dbReference>
<dbReference type="Pfam" id="PF00271">
    <property type="entry name" value="Helicase_C"/>
    <property type="match status" value="1"/>
</dbReference>
<keyword evidence="4 5" id="KW-0067">ATP-binding</keyword>
<dbReference type="PANTHER" id="PTHR47959">
    <property type="entry name" value="ATP-DEPENDENT RNA HELICASE RHLE-RELATED"/>
    <property type="match status" value="1"/>
</dbReference>
<reference evidence="11" key="1">
    <citation type="submission" date="2023-07" db="EMBL/GenBank/DDBJ databases">
        <title>Genome content predicts the carbon catabolic preferences of heterotrophic bacteria.</title>
        <authorList>
            <person name="Gralka M."/>
        </authorList>
    </citation>
    <scope>NUCLEOTIDE SEQUENCE</scope>
    <source>
        <strain evidence="11">F2M12</strain>
    </source>
</reference>
<dbReference type="CDD" id="cd18787">
    <property type="entry name" value="SF2_C_DEAD"/>
    <property type="match status" value="1"/>
</dbReference>
<dbReference type="GO" id="GO:0003724">
    <property type="term" value="F:RNA helicase activity"/>
    <property type="evidence" value="ECO:0007669"/>
    <property type="project" value="UniProtKB-UniRule"/>
</dbReference>
<evidence type="ECO:0000256" key="2">
    <source>
        <dbReference type="ARBA" id="ARBA00022801"/>
    </source>
</evidence>
<accession>A0AAW7Z1C1</accession>
<proteinExistence type="inferred from homology"/>
<dbReference type="GO" id="GO:0005829">
    <property type="term" value="C:cytosol"/>
    <property type="evidence" value="ECO:0007669"/>
    <property type="project" value="TreeGrafter"/>
</dbReference>
<dbReference type="PROSITE" id="PS51192">
    <property type="entry name" value="HELICASE_ATP_BIND_1"/>
    <property type="match status" value="1"/>
</dbReference>
<dbReference type="SMART" id="SM00490">
    <property type="entry name" value="HELICc"/>
    <property type="match status" value="1"/>
</dbReference>
<dbReference type="GO" id="GO:0003676">
    <property type="term" value="F:nucleic acid binding"/>
    <property type="evidence" value="ECO:0007669"/>
    <property type="project" value="InterPro"/>
</dbReference>
<organism evidence="11 12">
    <name type="scientific">Alteromonas stellipolaris</name>
    <dbReference type="NCBI Taxonomy" id="233316"/>
    <lineage>
        <taxon>Bacteria</taxon>
        <taxon>Pseudomonadati</taxon>
        <taxon>Pseudomonadota</taxon>
        <taxon>Gammaproteobacteria</taxon>
        <taxon>Alteromonadales</taxon>
        <taxon>Alteromonadaceae</taxon>
        <taxon>Alteromonas/Salinimonas group</taxon>
        <taxon>Alteromonas</taxon>
    </lineage>
</organism>
<feature type="region of interest" description="Disordered" evidence="7">
    <location>
        <begin position="374"/>
        <end position="416"/>
    </location>
</feature>
<dbReference type="InterPro" id="IPR014014">
    <property type="entry name" value="RNA_helicase_DEAD_Q_motif"/>
</dbReference>
<keyword evidence="5" id="KW-0690">Ribosome biogenesis</keyword>